<feature type="compositionally biased region" description="Gly residues" evidence="14">
    <location>
        <begin position="610"/>
        <end position="625"/>
    </location>
</feature>
<dbReference type="EMBL" id="MU855408">
    <property type="protein sequence ID" value="KAK3904206.1"/>
    <property type="molecule type" value="Genomic_DNA"/>
</dbReference>
<evidence type="ECO:0000256" key="8">
    <source>
        <dbReference type="ARBA" id="ARBA00023211"/>
    </source>
</evidence>
<dbReference type="CDD" id="cd02537">
    <property type="entry name" value="GT8_Glycogenin"/>
    <property type="match status" value="1"/>
</dbReference>
<feature type="compositionally biased region" description="Polar residues" evidence="14">
    <location>
        <begin position="558"/>
        <end position="567"/>
    </location>
</feature>
<feature type="compositionally biased region" description="Acidic residues" evidence="14">
    <location>
        <begin position="859"/>
        <end position="868"/>
    </location>
</feature>
<feature type="compositionally biased region" description="Basic residues" evidence="14">
    <location>
        <begin position="348"/>
        <end position="357"/>
    </location>
</feature>
<comment type="function">
    <text evidence="13">Self-glucosylating initiator of glycogen synthesis. It catalyzes the formation of a short alpha (1,4)-glucosyl chain covalently attached via a glucose 1-O-tyrosyl linkage to internal tyrosine residues and these chains act as primers for the elongation reaction catalyzed by glycogen synthase.</text>
</comment>
<dbReference type="Proteomes" id="UP001303889">
    <property type="component" value="Unassembled WGS sequence"/>
</dbReference>
<reference evidence="15" key="1">
    <citation type="journal article" date="2023" name="Mol. Phylogenet. Evol.">
        <title>Genome-scale phylogeny and comparative genomics of the fungal order Sordariales.</title>
        <authorList>
            <person name="Hensen N."/>
            <person name="Bonometti L."/>
            <person name="Westerberg I."/>
            <person name="Brannstrom I.O."/>
            <person name="Guillou S."/>
            <person name="Cros-Aarteil S."/>
            <person name="Calhoun S."/>
            <person name="Haridas S."/>
            <person name="Kuo A."/>
            <person name="Mondo S."/>
            <person name="Pangilinan J."/>
            <person name="Riley R."/>
            <person name="LaButti K."/>
            <person name="Andreopoulos B."/>
            <person name="Lipzen A."/>
            <person name="Chen C."/>
            <person name="Yan M."/>
            <person name="Daum C."/>
            <person name="Ng V."/>
            <person name="Clum A."/>
            <person name="Steindorff A."/>
            <person name="Ohm R.A."/>
            <person name="Martin F."/>
            <person name="Silar P."/>
            <person name="Natvig D.O."/>
            <person name="Lalanne C."/>
            <person name="Gautier V."/>
            <person name="Ament-Velasquez S.L."/>
            <person name="Kruys A."/>
            <person name="Hutchinson M.I."/>
            <person name="Powell A.J."/>
            <person name="Barry K."/>
            <person name="Miller A.N."/>
            <person name="Grigoriev I.V."/>
            <person name="Debuchy R."/>
            <person name="Gladieux P."/>
            <person name="Hiltunen Thoren M."/>
            <person name="Johannesson H."/>
        </authorList>
    </citation>
    <scope>NUCLEOTIDE SEQUENCE</scope>
    <source>
        <strain evidence="15">CBS 103.79</strain>
    </source>
</reference>
<comment type="catalytic activity">
    <reaction evidence="11">
        <text>[1,4-alpha-D-glucosyl](n)-L-tyrosyl-[glycogenin] + UDP-alpha-D-glucose = [1,4-alpha-D-glucosyl](n+1)-L-tyrosyl-[glycogenin] + UDP + H(+)</text>
        <dbReference type="Rhea" id="RHEA:56560"/>
        <dbReference type="Rhea" id="RHEA-COMP:14606"/>
        <dbReference type="Rhea" id="RHEA-COMP:14607"/>
        <dbReference type="ChEBI" id="CHEBI:15378"/>
        <dbReference type="ChEBI" id="CHEBI:58223"/>
        <dbReference type="ChEBI" id="CHEBI:58885"/>
        <dbReference type="ChEBI" id="CHEBI:140574"/>
        <dbReference type="EC" id="2.4.1.186"/>
    </reaction>
</comment>
<evidence type="ECO:0000256" key="12">
    <source>
        <dbReference type="ARBA" id="ARBA00052293"/>
    </source>
</evidence>
<dbReference type="Gene3D" id="3.90.550.10">
    <property type="entry name" value="Spore Coat Polysaccharide Biosynthesis Protein SpsA, Chain A"/>
    <property type="match status" value="1"/>
</dbReference>
<dbReference type="InterPro" id="IPR029044">
    <property type="entry name" value="Nucleotide-diphossugar_trans"/>
</dbReference>
<evidence type="ECO:0000256" key="14">
    <source>
        <dbReference type="SAM" id="MobiDB-lite"/>
    </source>
</evidence>
<dbReference type="GO" id="GO:0005737">
    <property type="term" value="C:cytoplasm"/>
    <property type="evidence" value="ECO:0007669"/>
    <property type="project" value="UniProtKB-SubCell"/>
</dbReference>
<feature type="compositionally biased region" description="Basic and acidic residues" evidence="14">
    <location>
        <begin position="471"/>
        <end position="480"/>
    </location>
</feature>
<dbReference type="SUPFAM" id="SSF53448">
    <property type="entry name" value="Nucleotide-diphospho-sugar transferases"/>
    <property type="match status" value="1"/>
</dbReference>
<evidence type="ECO:0000256" key="2">
    <source>
        <dbReference type="ARBA" id="ARBA00004496"/>
    </source>
</evidence>
<comment type="similarity">
    <text evidence="9">Belongs to the glycosyltransferase 8 family. Glycogenin subfamily.</text>
</comment>
<dbReference type="AlphaFoldDB" id="A0AAN6RW17"/>
<comment type="catalytic activity">
    <reaction evidence="12">
        <text>L-tyrosyl-[glycogenin] + UDP-alpha-D-glucose = alpha-D-glucosyl-L-tyrosyl-[glycogenin] + UDP + H(+)</text>
        <dbReference type="Rhea" id="RHEA:23360"/>
        <dbReference type="Rhea" id="RHEA-COMP:14604"/>
        <dbReference type="Rhea" id="RHEA-COMP:14605"/>
        <dbReference type="ChEBI" id="CHEBI:15378"/>
        <dbReference type="ChEBI" id="CHEBI:46858"/>
        <dbReference type="ChEBI" id="CHEBI:58223"/>
        <dbReference type="ChEBI" id="CHEBI:58885"/>
        <dbReference type="ChEBI" id="CHEBI:140573"/>
        <dbReference type="EC" id="2.4.1.186"/>
    </reaction>
</comment>
<dbReference type="GO" id="GO:0046872">
    <property type="term" value="F:metal ion binding"/>
    <property type="evidence" value="ECO:0007669"/>
    <property type="project" value="UniProtKB-KW"/>
</dbReference>
<protein>
    <recommendedName>
        <fullName evidence="10">glycogenin glucosyltransferase</fullName>
        <ecNumber evidence="10">2.4.1.186</ecNumber>
    </recommendedName>
</protein>
<dbReference type="EC" id="2.4.1.186" evidence="10"/>
<dbReference type="GO" id="GO:0005978">
    <property type="term" value="P:glycogen biosynthetic process"/>
    <property type="evidence" value="ECO:0007669"/>
    <property type="project" value="UniProtKB-KW"/>
</dbReference>
<keyword evidence="16" id="KW-1185">Reference proteome</keyword>
<feature type="compositionally biased region" description="Basic and acidic residues" evidence="14">
    <location>
        <begin position="382"/>
        <end position="391"/>
    </location>
</feature>
<evidence type="ECO:0000256" key="4">
    <source>
        <dbReference type="ARBA" id="ARBA00022679"/>
    </source>
</evidence>
<feature type="compositionally biased region" description="Pro residues" evidence="14">
    <location>
        <begin position="454"/>
        <end position="464"/>
    </location>
</feature>
<feature type="compositionally biased region" description="Pro residues" evidence="14">
    <location>
        <begin position="360"/>
        <end position="378"/>
    </location>
</feature>
<evidence type="ECO:0000256" key="1">
    <source>
        <dbReference type="ARBA" id="ARBA00001936"/>
    </source>
</evidence>
<dbReference type="FunFam" id="3.90.550.10:FF:000092">
    <property type="entry name" value="Glycogenin 2"/>
    <property type="match status" value="1"/>
</dbReference>
<feature type="compositionally biased region" description="Polar residues" evidence="14">
    <location>
        <begin position="523"/>
        <end position="544"/>
    </location>
</feature>
<evidence type="ECO:0000256" key="9">
    <source>
        <dbReference type="ARBA" id="ARBA00038162"/>
    </source>
</evidence>
<name>A0AAN6RW17_9PEZI</name>
<feature type="region of interest" description="Disordered" evidence="14">
    <location>
        <begin position="599"/>
        <end position="672"/>
    </location>
</feature>
<evidence type="ECO:0000256" key="13">
    <source>
        <dbReference type="ARBA" id="ARBA00057883"/>
    </source>
</evidence>
<feature type="compositionally biased region" description="Pro residues" evidence="14">
    <location>
        <begin position="399"/>
        <end position="417"/>
    </location>
</feature>
<dbReference type="InterPro" id="IPR050587">
    <property type="entry name" value="GNT1/Glycosyltrans_8"/>
</dbReference>
<feature type="compositionally biased region" description="Basic residues" evidence="14">
    <location>
        <begin position="600"/>
        <end position="609"/>
    </location>
</feature>
<sequence length="868" mass="96121">MAAQGEEDVYASLLLTDTYLPGALVLAHSLRDAGTTKKLAILVTLDTVSADVLLADRSQAVYDYVIPTSRIQNEHPANLDLMNRRDLHSAFTKINLWRQTQFRKIVYMDADIVAYRAPDELFDLPHAFSAAPDIGWPDLFNSGLMVLTPNMGDYYAMMAMAQRGISFDGADQGLLNMYFKNNYNRLSFTYNVTPSAHYQYMPAYKHFQSSINMVHFIGSEKPWVQGRNHCTGNSPYDQMVGRWWAVYDRHYRKESSGTTESQPETRAPELVQYFVSGEYQPTISYVVPVGEPASDEIGTIYGQQYRAPLPPGNFDHLHVYDHQHQEHQHHPQDHPPHDYQHGHDHQHEHQHHHHHHEPQHAPPHSHPPPPHSTEPPPATEGTHTEARKDQAQNHQPWEQPQPPPQPEHQPEPQPQPDLAPSWDAQRHPPPSDSKPEAINFPHTHYAMSSDTAPFVPPERYPTPPKNMWYEVPKEPPADPKHKPRPVFPWETHQPRPTRVFAHREPEPAPSEPAHASGGPWEQPSHTPTGSQTQAETATSGSPWTSVEAPSGGEAAHTHTPTNSSPRTVLSAPSDIWSSFPRTNAWDTVPEINRYVDALAQKHRRTRSRGGGKGLPPGEGGGGPGSDFGWSRRGSRVTDFPSEEDRPSLPVTPAPIRRPRRWGAGMGGEEEHRHQQLLLTAEGVPAQAEWDPAARLAKLARQQSELLFQRLGGWHDHDDDDDDGGGLEERAEGKQGPREIPSRVLPFGSEGVWSPTYVAPVGPLPPVVSPKPVKPHTGASPVSRILAAAPELIASQQEVAAPAGVTLPSKTVAATAPAPATTAMTGFHAHGILAPSYQGPGAAFEKGEDIPTFETPALPTEEDRDVLDT</sequence>
<keyword evidence="3" id="KW-0963">Cytoplasm</keyword>
<dbReference type="InterPro" id="IPR002495">
    <property type="entry name" value="Glyco_trans_8"/>
</dbReference>
<keyword evidence="4" id="KW-0808">Transferase</keyword>
<organism evidence="15 16">
    <name type="scientific">Staphylotrichum tortipilum</name>
    <dbReference type="NCBI Taxonomy" id="2831512"/>
    <lineage>
        <taxon>Eukaryota</taxon>
        <taxon>Fungi</taxon>
        <taxon>Dikarya</taxon>
        <taxon>Ascomycota</taxon>
        <taxon>Pezizomycotina</taxon>
        <taxon>Sordariomycetes</taxon>
        <taxon>Sordariomycetidae</taxon>
        <taxon>Sordariales</taxon>
        <taxon>Chaetomiaceae</taxon>
        <taxon>Staphylotrichum</taxon>
    </lineage>
</organism>
<feature type="region of interest" description="Disordered" evidence="14">
    <location>
        <begin position="837"/>
        <end position="868"/>
    </location>
</feature>
<comment type="caution">
    <text evidence="15">The sequence shown here is derived from an EMBL/GenBank/DDBJ whole genome shotgun (WGS) entry which is preliminary data.</text>
</comment>
<keyword evidence="7" id="KW-0325">Glycoprotein</keyword>
<evidence type="ECO:0000313" key="15">
    <source>
        <dbReference type="EMBL" id="KAK3904206.1"/>
    </source>
</evidence>
<feature type="region of interest" description="Disordered" evidence="14">
    <location>
        <begin position="710"/>
        <end position="744"/>
    </location>
</feature>
<feature type="compositionally biased region" description="Basic and acidic residues" evidence="14">
    <location>
        <begin position="726"/>
        <end position="740"/>
    </location>
</feature>
<evidence type="ECO:0000256" key="11">
    <source>
        <dbReference type="ARBA" id="ARBA00050886"/>
    </source>
</evidence>
<feature type="region of interest" description="Disordered" evidence="14">
    <location>
        <begin position="322"/>
        <end position="587"/>
    </location>
</feature>
<dbReference type="Pfam" id="PF01501">
    <property type="entry name" value="Glyco_transf_8"/>
    <property type="match status" value="1"/>
</dbReference>
<dbReference type="PANTHER" id="PTHR11183">
    <property type="entry name" value="GLYCOGENIN SUBFAMILY MEMBER"/>
    <property type="match status" value="1"/>
</dbReference>
<evidence type="ECO:0000256" key="6">
    <source>
        <dbReference type="ARBA" id="ARBA00023056"/>
    </source>
</evidence>
<accession>A0AAN6RW17</accession>
<reference evidence="15" key="2">
    <citation type="submission" date="2023-05" db="EMBL/GenBank/DDBJ databases">
        <authorList>
            <consortium name="Lawrence Berkeley National Laboratory"/>
            <person name="Steindorff A."/>
            <person name="Hensen N."/>
            <person name="Bonometti L."/>
            <person name="Westerberg I."/>
            <person name="Brannstrom I.O."/>
            <person name="Guillou S."/>
            <person name="Cros-Aarteil S."/>
            <person name="Calhoun S."/>
            <person name="Haridas S."/>
            <person name="Kuo A."/>
            <person name="Mondo S."/>
            <person name="Pangilinan J."/>
            <person name="Riley R."/>
            <person name="Labutti K."/>
            <person name="Andreopoulos B."/>
            <person name="Lipzen A."/>
            <person name="Chen C."/>
            <person name="Yanf M."/>
            <person name="Daum C."/>
            <person name="Ng V."/>
            <person name="Clum A."/>
            <person name="Ohm R."/>
            <person name="Martin F."/>
            <person name="Silar P."/>
            <person name="Natvig D."/>
            <person name="Lalanne C."/>
            <person name="Gautier V."/>
            <person name="Ament-Velasquez S.L."/>
            <person name="Kruys A."/>
            <person name="Hutchinson M.I."/>
            <person name="Powell A.J."/>
            <person name="Barry K."/>
            <person name="Miller A.N."/>
            <person name="Grigoriev I.V."/>
            <person name="Debuchy R."/>
            <person name="Gladieux P."/>
            <person name="Thoren M.H."/>
            <person name="Johannesson H."/>
        </authorList>
    </citation>
    <scope>NUCLEOTIDE SEQUENCE</scope>
    <source>
        <strain evidence="15">CBS 103.79</strain>
    </source>
</reference>
<evidence type="ECO:0000256" key="3">
    <source>
        <dbReference type="ARBA" id="ARBA00022490"/>
    </source>
</evidence>
<comment type="cofactor">
    <cofactor evidence="1">
        <name>Mn(2+)</name>
        <dbReference type="ChEBI" id="CHEBI:29035"/>
    </cofactor>
</comment>
<gene>
    <name evidence="15" type="ORF">C8A05DRAFT_13899</name>
</gene>
<proteinExistence type="inferred from homology"/>
<keyword evidence="5" id="KW-0479">Metal-binding</keyword>
<feature type="compositionally biased region" description="Polar residues" evidence="14">
    <location>
        <begin position="575"/>
        <end position="585"/>
    </location>
</feature>
<keyword evidence="6" id="KW-0320">Glycogen biosynthesis</keyword>
<keyword evidence="8" id="KW-0464">Manganese</keyword>
<evidence type="ECO:0000313" key="16">
    <source>
        <dbReference type="Proteomes" id="UP001303889"/>
    </source>
</evidence>
<evidence type="ECO:0000256" key="5">
    <source>
        <dbReference type="ARBA" id="ARBA00022723"/>
    </source>
</evidence>
<dbReference type="GO" id="GO:0008466">
    <property type="term" value="F:glycogenin glucosyltransferase activity"/>
    <property type="evidence" value="ECO:0007669"/>
    <property type="project" value="UniProtKB-EC"/>
</dbReference>
<feature type="compositionally biased region" description="Basic and acidic residues" evidence="14">
    <location>
        <begin position="322"/>
        <end position="347"/>
    </location>
</feature>
<evidence type="ECO:0000256" key="10">
    <source>
        <dbReference type="ARBA" id="ARBA00038934"/>
    </source>
</evidence>
<comment type="subcellular location">
    <subcellularLocation>
        <location evidence="2">Cytoplasm</location>
    </subcellularLocation>
</comment>
<evidence type="ECO:0000256" key="7">
    <source>
        <dbReference type="ARBA" id="ARBA00023180"/>
    </source>
</evidence>